<dbReference type="AlphaFoldDB" id="A0A409YP77"/>
<accession>A0A409YP77</accession>
<keyword evidence="1" id="KW-0732">Signal</keyword>
<keyword evidence="3" id="KW-1185">Reference proteome</keyword>
<comment type="caution">
    <text evidence="2">The sequence shown here is derived from an EMBL/GenBank/DDBJ whole genome shotgun (WGS) entry which is preliminary data.</text>
</comment>
<reference evidence="2 3" key="1">
    <citation type="journal article" date="2018" name="Evol. Lett.">
        <title>Horizontal gene cluster transfer increased hallucinogenic mushroom diversity.</title>
        <authorList>
            <person name="Reynolds H.T."/>
            <person name="Vijayakumar V."/>
            <person name="Gluck-Thaler E."/>
            <person name="Korotkin H.B."/>
            <person name="Matheny P.B."/>
            <person name="Slot J.C."/>
        </authorList>
    </citation>
    <scope>NUCLEOTIDE SEQUENCE [LARGE SCALE GENOMIC DNA]</scope>
    <source>
        <strain evidence="2 3">2629</strain>
    </source>
</reference>
<evidence type="ECO:0000256" key="1">
    <source>
        <dbReference type="SAM" id="SignalP"/>
    </source>
</evidence>
<dbReference type="EMBL" id="NHTK01000920">
    <property type="protein sequence ID" value="PPR04594.1"/>
    <property type="molecule type" value="Genomic_DNA"/>
</dbReference>
<proteinExistence type="predicted"/>
<feature type="signal peptide" evidence="1">
    <location>
        <begin position="1"/>
        <end position="20"/>
    </location>
</feature>
<dbReference type="InParanoid" id="A0A409YP77"/>
<evidence type="ECO:0000313" key="3">
    <source>
        <dbReference type="Proteomes" id="UP000284842"/>
    </source>
</evidence>
<protein>
    <submittedName>
        <fullName evidence="2">Uncharacterized protein</fullName>
    </submittedName>
</protein>
<dbReference type="Proteomes" id="UP000284842">
    <property type="component" value="Unassembled WGS sequence"/>
</dbReference>
<dbReference type="OrthoDB" id="3018247at2759"/>
<feature type="chain" id="PRO_5019557567" evidence="1">
    <location>
        <begin position="21"/>
        <end position="133"/>
    </location>
</feature>
<evidence type="ECO:0000313" key="2">
    <source>
        <dbReference type="EMBL" id="PPR04594.1"/>
    </source>
</evidence>
<name>A0A409YP77_9AGAR</name>
<organism evidence="2 3">
    <name type="scientific">Panaeolus cyanescens</name>
    <dbReference type="NCBI Taxonomy" id="181874"/>
    <lineage>
        <taxon>Eukaryota</taxon>
        <taxon>Fungi</taxon>
        <taxon>Dikarya</taxon>
        <taxon>Basidiomycota</taxon>
        <taxon>Agaricomycotina</taxon>
        <taxon>Agaricomycetes</taxon>
        <taxon>Agaricomycetidae</taxon>
        <taxon>Agaricales</taxon>
        <taxon>Agaricineae</taxon>
        <taxon>Galeropsidaceae</taxon>
        <taxon>Panaeolus</taxon>
    </lineage>
</organism>
<gene>
    <name evidence="2" type="ORF">CVT24_012022</name>
</gene>
<sequence>MMFNLAKVAVLLAATGSAFGAALSNRQSPPPLTTCTFVFVPDVPVDPTVTPVDPGFNYILGFYLTTVSSNPSYNAGSTSVESPDDVFTVTNSLGVYTWTAAQTATALAALVGQTKSSIGSSIVWTIESVKCDA</sequence>